<proteinExistence type="predicted"/>
<dbReference type="Proteomes" id="UP001516061">
    <property type="component" value="Unassembled WGS sequence"/>
</dbReference>
<protein>
    <submittedName>
        <fullName evidence="1">Phage gp36-like protein</fullName>
    </submittedName>
</protein>
<gene>
    <name evidence="1" type="ORF">HNQ01_000511</name>
</gene>
<comment type="caution">
    <text evidence="1">The sequence shown here is derived from an EMBL/GenBank/DDBJ whole genome shotgun (WGS) entry which is preliminary data.</text>
</comment>
<dbReference type="InterPro" id="IPR009752">
    <property type="entry name" value="Phage_Mu_GpJ"/>
</dbReference>
<evidence type="ECO:0000313" key="2">
    <source>
        <dbReference type="Proteomes" id="UP001516061"/>
    </source>
</evidence>
<reference evidence="1 2" key="1">
    <citation type="submission" date="2020-05" db="EMBL/GenBank/DDBJ databases">
        <title>Genomic Encyclopedia of Type Strains, Phase IV (KMG-V): Genome sequencing to study the core and pangenomes of soil and plant-associated prokaryotes.</title>
        <authorList>
            <person name="Whitman W."/>
        </authorList>
    </citation>
    <scope>NUCLEOTIDE SEQUENCE [LARGE SCALE GENOMIC DNA]</scope>
    <source>
        <strain evidence="1 2">C29</strain>
    </source>
</reference>
<name>A0ABX2FZ39_9BURK</name>
<keyword evidence="2" id="KW-1185">Reference proteome</keyword>
<organism evidence="1 2">
    <name type="scientific">Sphaerotilus uruguayifluvii</name>
    <dbReference type="NCBI Taxonomy" id="2735897"/>
    <lineage>
        <taxon>Bacteria</taxon>
        <taxon>Pseudomonadati</taxon>
        <taxon>Pseudomonadota</taxon>
        <taxon>Betaproteobacteria</taxon>
        <taxon>Burkholderiales</taxon>
        <taxon>Sphaerotilaceae</taxon>
        <taxon>Sphaerotilus</taxon>
    </lineage>
</organism>
<dbReference type="RefSeq" id="WP_173803767.1">
    <property type="nucleotide sequence ID" value="NZ_JABSNM010000002.1"/>
</dbReference>
<dbReference type="Pfam" id="PF07030">
    <property type="entry name" value="Phage_Mu_Gp36"/>
    <property type="match status" value="1"/>
</dbReference>
<accession>A0ABX2FZ39</accession>
<dbReference type="EMBL" id="JABSNM010000002">
    <property type="protein sequence ID" value="NRT54801.1"/>
    <property type="molecule type" value="Genomic_DNA"/>
</dbReference>
<sequence length="149" mass="15616">MSLYATLSDLLARYGEDELAQRSDRTAGQVIDSAVIDQALADAAAEIDSSIAGRYALPVASVPPLLVRLACAIARYHLHDEAATQRIRDDYEDALKVLAEIRSGARLLPLAATDGGGTAPAAGSAGGGVQVRAPQRVFTADLLARFGRL</sequence>
<evidence type="ECO:0000313" key="1">
    <source>
        <dbReference type="EMBL" id="NRT54801.1"/>
    </source>
</evidence>